<name>A0A4R3W1P2_9SPHI</name>
<reference evidence="3 4" key="1">
    <citation type="submission" date="2019-03" db="EMBL/GenBank/DDBJ databases">
        <title>Genomic Encyclopedia of Type Strains, Phase IV (KMG-IV): sequencing the most valuable type-strain genomes for metagenomic binning, comparative biology and taxonomic classification.</title>
        <authorList>
            <person name="Goeker M."/>
        </authorList>
    </citation>
    <scope>NUCLEOTIDE SEQUENCE [LARGE SCALE GENOMIC DNA]</scope>
    <source>
        <strain evidence="3 4">DSM 22362</strain>
    </source>
</reference>
<gene>
    <name evidence="3" type="ORF">EDC17_100144</name>
</gene>
<dbReference type="InterPro" id="IPR036388">
    <property type="entry name" value="WH-like_DNA-bd_sf"/>
</dbReference>
<sequence>MDSDYRILGLQGLISTKNKRYTVEFKLKVIRAIEQEKLSSSQAKFKFHIPNASIIIQWQKKYATFGLDGLTPKRKGRPVKNMSTNKRNL</sequence>
<dbReference type="EMBL" id="SMBZ01000001">
    <property type="protein sequence ID" value="TCV20705.1"/>
    <property type="molecule type" value="Genomic_DNA"/>
</dbReference>
<proteinExistence type="inferred from homology"/>
<dbReference type="InterPro" id="IPR052057">
    <property type="entry name" value="IS150/IS1296_orfA-like"/>
</dbReference>
<protein>
    <submittedName>
        <fullName evidence="3">Helix-turn-helix protein</fullName>
    </submittedName>
</protein>
<comment type="caution">
    <text evidence="3">The sequence shown here is derived from an EMBL/GenBank/DDBJ whole genome shotgun (WGS) entry which is preliminary data.</text>
</comment>
<dbReference type="PANTHER" id="PTHR33795">
    <property type="entry name" value="INSERTION ELEMENT IS150 PROTEIN INSJ"/>
    <property type="match status" value="1"/>
</dbReference>
<evidence type="ECO:0000259" key="2">
    <source>
        <dbReference type="Pfam" id="PF13518"/>
    </source>
</evidence>
<evidence type="ECO:0000313" key="4">
    <source>
        <dbReference type="Proteomes" id="UP000295197"/>
    </source>
</evidence>
<dbReference type="Proteomes" id="UP000295197">
    <property type="component" value="Unassembled WGS sequence"/>
</dbReference>
<comment type="similarity">
    <text evidence="1">Belongs to the IS150/IS1296 orfA family.</text>
</comment>
<dbReference type="InterPro" id="IPR055247">
    <property type="entry name" value="InsJ-like_HTH"/>
</dbReference>
<dbReference type="AlphaFoldDB" id="A0A4R3W1P2"/>
<dbReference type="GO" id="GO:0043565">
    <property type="term" value="F:sequence-specific DNA binding"/>
    <property type="evidence" value="ECO:0007669"/>
    <property type="project" value="InterPro"/>
</dbReference>
<accession>A0A4R3W1P2</accession>
<dbReference type="RefSeq" id="WP_207895609.1">
    <property type="nucleotide sequence ID" value="NZ_SMBZ01000001.1"/>
</dbReference>
<feature type="domain" description="Insertion element IS150 protein InsJ-like helix-turn-helix" evidence="2">
    <location>
        <begin position="25"/>
        <end position="78"/>
    </location>
</feature>
<evidence type="ECO:0000313" key="3">
    <source>
        <dbReference type="EMBL" id="TCV20705.1"/>
    </source>
</evidence>
<evidence type="ECO:0000256" key="1">
    <source>
        <dbReference type="ARBA" id="ARBA00038232"/>
    </source>
</evidence>
<dbReference type="InterPro" id="IPR010921">
    <property type="entry name" value="Trp_repressor/repl_initiator"/>
</dbReference>
<dbReference type="SUPFAM" id="SSF48295">
    <property type="entry name" value="TrpR-like"/>
    <property type="match status" value="1"/>
</dbReference>
<organism evidence="3 4">
    <name type="scientific">Sphingobacterium alimentarium</name>
    <dbReference type="NCBI Taxonomy" id="797292"/>
    <lineage>
        <taxon>Bacteria</taxon>
        <taxon>Pseudomonadati</taxon>
        <taxon>Bacteroidota</taxon>
        <taxon>Sphingobacteriia</taxon>
        <taxon>Sphingobacteriales</taxon>
        <taxon>Sphingobacteriaceae</taxon>
        <taxon>Sphingobacterium</taxon>
    </lineage>
</organism>
<dbReference type="Gene3D" id="1.10.10.10">
    <property type="entry name" value="Winged helix-like DNA-binding domain superfamily/Winged helix DNA-binding domain"/>
    <property type="match status" value="1"/>
</dbReference>
<dbReference type="PANTHER" id="PTHR33795:SF1">
    <property type="entry name" value="INSERTION ELEMENT IS150 PROTEIN INSJ"/>
    <property type="match status" value="1"/>
</dbReference>
<dbReference type="Pfam" id="PF13518">
    <property type="entry name" value="HTH_28"/>
    <property type="match status" value="1"/>
</dbReference>
<keyword evidence="4" id="KW-1185">Reference proteome</keyword>